<organism evidence="1 2">
    <name type="scientific">Brassica cretica</name>
    <name type="common">Mustard</name>
    <dbReference type="NCBI Taxonomy" id="69181"/>
    <lineage>
        <taxon>Eukaryota</taxon>
        <taxon>Viridiplantae</taxon>
        <taxon>Streptophyta</taxon>
        <taxon>Embryophyta</taxon>
        <taxon>Tracheophyta</taxon>
        <taxon>Spermatophyta</taxon>
        <taxon>Magnoliopsida</taxon>
        <taxon>eudicotyledons</taxon>
        <taxon>Gunneridae</taxon>
        <taxon>Pentapetalae</taxon>
        <taxon>rosids</taxon>
        <taxon>malvids</taxon>
        <taxon>Brassicales</taxon>
        <taxon>Brassicaceae</taxon>
        <taxon>Brassiceae</taxon>
        <taxon>Brassica</taxon>
    </lineage>
</organism>
<proteinExistence type="predicted"/>
<keyword evidence="2" id="KW-1185">Reference proteome</keyword>
<sequence length="148" mass="16526">MCILCCVDRLKIQLYFTIPCDPVNCFSVAILRCDGGFEESVGRLERCSRGYKVSDGRGGYDDSGCVMDVFMKELMVITGRVDGCYRGRDGGLIDGKETCGGDDYSSDNGYRSGDDYRIGDGGYKAIGGCGFGRNRDHVYREALWWWPW</sequence>
<evidence type="ECO:0000313" key="2">
    <source>
        <dbReference type="Proteomes" id="UP000266723"/>
    </source>
</evidence>
<comment type="caution">
    <text evidence="1">The sequence shown here is derived from an EMBL/GenBank/DDBJ whole genome shotgun (WGS) entry which is preliminary data.</text>
</comment>
<name>A0ABQ7B3B7_BRACR</name>
<reference evidence="1 2" key="1">
    <citation type="journal article" date="2020" name="BMC Genomics">
        <title>Intraspecific diversification of the crop wild relative Brassica cretica Lam. using demographic model selection.</title>
        <authorList>
            <person name="Kioukis A."/>
            <person name="Michalopoulou V.A."/>
            <person name="Briers L."/>
            <person name="Pirintsos S."/>
            <person name="Studholme D.J."/>
            <person name="Pavlidis P."/>
            <person name="Sarris P.F."/>
        </authorList>
    </citation>
    <scope>NUCLEOTIDE SEQUENCE [LARGE SCALE GENOMIC DNA]</scope>
    <source>
        <strain evidence="2">cv. PFS-1207/04</strain>
    </source>
</reference>
<evidence type="ECO:0000313" key="1">
    <source>
        <dbReference type="EMBL" id="KAF3521205.1"/>
    </source>
</evidence>
<gene>
    <name evidence="1" type="ORF">DY000_02063114</name>
</gene>
<accession>A0ABQ7B3B7</accession>
<protein>
    <submittedName>
        <fullName evidence="1">Uncharacterized protein</fullName>
    </submittedName>
</protein>
<dbReference type="Proteomes" id="UP000266723">
    <property type="component" value="Unassembled WGS sequence"/>
</dbReference>
<dbReference type="EMBL" id="QGKV02001556">
    <property type="protein sequence ID" value="KAF3521205.1"/>
    <property type="molecule type" value="Genomic_DNA"/>
</dbReference>